<evidence type="ECO:0000313" key="6">
    <source>
        <dbReference type="Proteomes" id="UP000287853"/>
    </source>
</evidence>
<keyword evidence="1" id="KW-0472">Membrane</keyword>
<gene>
    <name evidence="5" type="ORF">H206_01989</name>
</gene>
<dbReference type="CDD" id="cd06225">
    <property type="entry name" value="HAMP"/>
    <property type="match status" value="1"/>
</dbReference>
<evidence type="ECO:0000259" key="2">
    <source>
        <dbReference type="PROSITE" id="PS50883"/>
    </source>
</evidence>
<dbReference type="SMART" id="SM00052">
    <property type="entry name" value="EAL"/>
    <property type="match status" value="1"/>
</dbReference>
<dbReference type="InterPro" id="IPR029787">
    <property type="entry name" value="Nucleotide_cyclase"/>
</dbReference>
<dbReference type="CDD" id="cd01948">
    <property type="entry name" value="EAL"/>
    <property type="match status" value="1"/>
</dbReference>
<dbReference type="AlphaFoldDB" id="A0A444ITF0"/>
<proteinExistence type="predicted"/>
<dbReference type="PROSITE" id="PS50887">
    <property type="entry name" value="GGDEF"/>
    <property type="match status" value="1"/>
</dbReference>
<dbReference type="Proteomes" id="UP000287853">
    <property type="component" value="Unassembled WGS sequence"/>
</dbReference>
<dbReference type="GO" id="GO:0016020">
    <property type="term" value="C:membrane"/>
    <property type="evidence" value="ECO:0007669"/>
    <property type="project" value="InterPro"/>
</dbReference>
<dbReference type="CDD" id="cd01949">
    <property type="entry name" value="GGDEF"/>
    <property type="match status" value="1"/>
</dbReference>
<dbReference type="InterPro" id="IPR003660">
    <property type="entry name" value="HAMP_dom"/>
</dbReference>
<dbReference type="Gene3D" id="6.10.340.10">
    <property type="match status" value="1"/>
</dbReference>
<dbReference type="PANTHER" id="PTHR44757">
    <property type="entry name" value="DIGUANYLATE CYCLASE DGCP"/>
    <property type="match status" value="1"/>
</dbReference>
<dbReference type="InterPro" id="IPR001633">
    <property type="entry name" value="EAL_dom"/>
</dbReference>
<organism evidence="5 6">
    <name type="scientific">Candidatus Electrothrix aarhusensis</name>
    <dbReference type="NCBI Taxonomy" id="1859131"/>
    <lineage>
        <taxon>Bacteria</taxon>
        <taxon>Pseudomonadati</taxon>
        <taxon>Thermodesulfobacteriota</taxon>
        <taxon>Desulfobulbia</taxon>
        <taxon>Desulfobulbales</taxon>
        <taxon>Desulfobulbaceae</taxon>
        <taxon>Candidatus Electrothrix</taxon>
    </lineage>
</organism>
<dbReference type="GO" id="GO:0007165">
    <property type="term" value="P:signal transduction"/>
    <property type="evidence" value="ECO:0007669"/>
    <property type="project" value="InterPro"/>
</dbReference>
<protein>
    <submittedName>
        <fullName evidence="5">Diguanylate cyclase (GGDEF) domain-containing protein</fullName>
    </submittedName>
</protein>
<comment type="caution">
    <text evidence="5">The sequence shown here is derived from an EMBL/GenBank/DDBJ whole genome shotgun (WGS) entry which is preliminary data.</text>
</comment>
<evidence type="ECO:0000259" key="3">
    <source>
        <dbReference type="PROSITE" id="PS50885"/>
    </source>
</evidence>
<keyword evidence="1" id="KW-0812">Transmembrane</keyword>
<dbReference type="Pfam" id="PF00672">
    <property type="entry name" value="HAMP"/>
    <property type="match status" value="1"/>
</dbReference>
<evidence type="ECO:0000259" key="4">
    <source>
        <dbReference type="PROSITE" id="PS50887"/>
    </source>
</evidence>
<accession>A0A444ITF0</accession>
<dbReference type="Gene3D" id="3.20.20.450">
    <property type="entry name" value="EAL domain"/>
    <property type="match status" value="1"/>
</dbReference>
<dbReference type="PROSITE" id="PS50883">
    <property type="entry name" value="EAL"/>
    <property type="match status" value="1"/>
</dbReference>
<feature type="domain" description="GGDEF" evidence="4">
    <location>
        <begin position="165"/>
        <end position="299"/>
    </location>
</feature>
<evidence type="ECO:0000313" key="5">
    <source>
        <dbReference type="EMBL" id="RWX44188.1"/>
    </source>
</evidence>
<dbReference type="InterPro" id="IPR000160">
    <property type="entry name" value="GGDEF_dom"/>
</dbReference>
<keyword evidence="6" id="KW-1185">Reference proteome</keyword>
<dbReference type="SUPFAM" id="SSF141868">
    <property type="entry name" value="EAL domain-like"/>
    <property type="match status" value="1"/>
</dbReference>
<dbReference type="NCBIfam" id="TIGR00254">
    <property type="entry name" value="GGDEF"/>
    <property type="match status" value="1"/>
</dbReference>
<dbReference type="SMART" id="SM00267">
    <property type="entry name" value="GGDEF"/>
    <property type="match status" value="1"/>
</dbReference>
<dbReference type="Pfam" id="PF00990">
    <property type="entry name" value="GGDEF"/>
    <property type="match status" value="1"/>
</dbReference>
<dbReference type="SUPFAM" id="SSF55073">
    <property type="entry name" value="Nucleotide cyclase"/>
    <property type="match status" value="1"/>
</dbReference>
<dbReference type="PANTHER" id="PTHR44757:SF2">
    <property type="entry name" value="BIOFILM ARCHITECTURE MAINTENANCE PROTEIN MBAA"/>
    <property type="match status" value="1"/>
</dbReference>
<dbReference type="SMART" id="SM00304">
    <property type="entry name" value="HAMP"/>
    <property type="match status" value="1"/>
</dbReference>
<dbReference type="FunFam" id="3.30.70.270:FF:000001">
    <property type="entry name" value="Diguanylate cyclase domain protein"/>
    <property type="match status" value="1"/>
</dbReference>
<dbReference type="InterPro" id="IPR052155">
    <property type="entry name" value="Biofilm_reg_signaling"/>
</dbReference>
<feature type="domain" description="HAMP" evidence="3">
    <location>
        <begin position="70"/>
        <end position="122"/>
    </location>
</feature>
<name>A0A444ITF0_9BACT</name>
<reference evidence="5 6" key="1">
    <citation type="submission" date="2017-01" db="EMBL/GenBank/DDBJ databases">
        <title>The cable genome- insights into the physiology and evolution of filamentous bacteria capable of sulfide oxidation via long distance electron transfer.</title>
        <authorList>
            <person name="Schreiber L."/>
            <person name="Bjerg J.T."/>
            <person name="Boggild A."/>
            <person name="Van De Vossenberg J."/>
            <person name="Meysman F."/>
            <person name="Nielsen L.P."/>
            <person name="Schramm A."/>
            <person name="Kjeldsen K.U."/>
        </authorList>
    </citation>
    <scope>NUCLEOTIDE SEQUENCE [LARGE SCALE GENOMIC DNA]</scope>
    <source>
        <strain evidence="5">MCF</strain>
    </source>
</reference>
<dbReference type="Gene3D" id="3.30.70.270">
    <property type="match status" value="1"/>
</dbReference>
<dbReference type="GO" id="GO:0003824">
    <property type="term" value="F:catalytic activity"/>
    <property type="evidence" value="ECO:0007669"/>
    <property type="project" value="UniProtKB-ARBA"/>
</dbReference>
<keyword evidence="1" id="KW-1133">Transmembrane helix</keyword>
<dbReference type="EMBL" id="MTKO01000100">
    <property type="protein sequence ID" value="RWX44188.1"/>
    <property type="molecule type" value="Genomic_DNA"/>
</dbReference>
<dbReference type="InterPro" id="IPR043128">
    <property type="entry name" value="Rev_trsase/Diguanyl_cyclase"/>
</dbReference>
<evidence type="ECO:0000256" key="1">
    <source>
        <dbReference type="SAM" id="Phobius"/>
    </source>
</evidence>
<feature type="domain" description="EAL" evidence="2">
    <location>
        <begin position="308"/>
        <end position="563"/>
    </location>
</feature>
<feature type="transmembrane region" description="Helical" evidence="1">
    <location>
        <begin position="49"/>
        <end position="68"/>
    </location>
</feature>
<sequence>MTQGERAYFSTARISITSRASYEKTYFYYNIALDKKKLLTTLAKNRQQFFVIIFFVTLLVLIILRIIFFKTLISPLDLLMEQIRKIEKQNYEQSLSVQTGDELEEISKNINQLAETVQDRERALLTSQKKLEYLSLHDSLTALPNRRLFIRRLQQAIRKARRNCSQLAVLFLDLDEFKQVNDTLGHDIGDQLLTEIALRLTESHEFNPLITARLGGDEFTILLDNVAGKNDIAATADQLLKIFRAPFTCSGYKLSTTASIGIALCPDDGQDPVTLIKHADMAMYQAKETGRNHYSFFSAELAASLKRRIDQTNALKKAVRDCDEFHLLYQPKICLRTGRVESTEALVRWQSASLGFVLPDQFIQLAEESNLIIPLGEWIIDQAFRDFISFQQNGSPVKKICVNVSGIQLINSDIVSTVQQAIKRTGIRPEQIELEITEGSLATKEKKALQALDRLRAMHIDLAIDDFGTGYSSMSYLQHLPVTRLKIDKSFIDNLTTSEESNAIVQAIIALAKTFHLHITAEGVETEEQVKFLRKAGCDEIQGYFYAKPLSDEEFLLFSSTFTAALS</sequence>
<dbReference type="InterPro" id="IPR035919">
    <property type="entry name" value="EAL_sf"/>
</dbReference>
<dbReference type="Pfam" id="PF00563">
    <property type="entry name" value="EAL"/>
    <property type="match status" value="1"/>
</dbReference>
<dbReference type="PROSITE" id="PS50885">
    <property type="entry name" value="HAMP"/>
    <property type="match status" value="1"/>
</dbReference>